<name>A0A2Z3I013_9CAUL</name>
<proteinExistence type="predicted"/>
<dbReference type="PRINTS" id="PR00111">
    <property type="entry name" value="ABHYDROLASE"/>
</dbReference>
<dbReference type="GO" id="GO:0016020">
    <property type="term" value="C:membrane"/>
    <property type="evidence" value="ECO:0007669"/>
    <property type="project" value="TreeGrafter"/>
</dbReference>
<sequence length="271" mass="29139">MVNLNPQDWTTGEVEVSGGRLAYHRTGGLGPPLVLSHGLTDNGLCWSRLAEALAPDFDIIMLDARGHGASSPPGVDGVTPDMPGRDLAEAIRGLGLSKVVAMGHSMGGRATAACAADHPDLIRAVILEDPPFIPPMDAKAATQRVERFRKQVGQLRGMTDAELMALVRKQSPSWQPPELPAWIASKRQVDPGALPILPKPWQDDIRRLRAPTLLIHGDVALGSMVSPEAALEARRLNPQLRALRVSGAGHNVRREQFAEVLLAVRSFLAEA</sequence>
<evidence type="ECO:0000313" key="3">
    <source>
        <dbReference type="Proteomes" id="UP000247763"/>
    </source>
</evidence>
<dbReference type="SUPFAM" id="SSF53474">
    <property type="entry name" value="alpha/beta-Hydrolases"/>
    <property type="match status" value="1"/>
</dbReference>
<keyword evidence="2" id="KW-0378">Hydrolase</keyword>
<dbReference type="PANTHER" id="PTHR43798:SF33">
    <property type="entry name" value="HYDROLASE, PUTATIVE (AFU_ORTHOLOGUE AFUA_2G14860)-RELATED"/>
    <property type="match status" value="1"/>
</dbReference>
<dbReference type="OrthoDB" id="9804723at2"/>
<keyword evidence="3" id="KW-1185">Reference proteome</keyword>
<dbReference type="GO" id="GO:0016787">
    <property type="term" value="F:hydrolase activity"/>
    <property type="evidence" value="ECO:0007669"/>
    <property type="project" value="UniProtKB-KW"/>
</dbReference>
<dbReference type="PANTHER" id="PTHR43798">
    <property type="entry name" value="MONOACYLGLYCEROL LIPASE"/>
    <property type="match status" value="1"/>
</dbReference>
<dbReference type="InterPro" id="IPR000073">
    <property type="entry name" value="AB_hydrolase_1"/>
</dbReference>
<dbReference type="Pfam" id="PF00561">
    <property type="entry name" value="Abhydrolase_1"/>
    <property type="match status" value="1"/>
</dbReference>
<protein>
    <submittedName>
        <fullName evidence="2">Alpha/beta hydrolase</fullName>
    </submittedName>
</protein>
<feature type="domain" description="AB hydrolase-1" evidence="1">
    <location>
        <begin position="31"/>
        <end position="136"/>
    </location>
</feature>
<dbReference type="AlphaFoldDB" id="A0A2Z3I013"/>
<organism evidence="2 3">
    <name type="scientific">Phenylobacterium parvum</name>
    <dbReference type="NCBI Taxonomy" id="2201350"/>
    <lineage>
        <taxon>Bacteria</taxon>
        <taxon>Pseudomonadati</taxon>
        <taxon>Pseudomonadota</taxon>
        <taxon>Alphaproteobacteria</taxon>
        <taxon>Caulobacterales</taxon>
        <taxon>Caulobacteraceae</taxon>
        <taxon>Phenylobacterium</taxon>
    </lineage>
</organism>
<dbReference type="InterPro" id="IPR029058">
    <property type="entry name" value="AB_hydrolase_fold"/>
</dbReference>
<dbReference type="Proteomes" id="UP000247763">
    <property type="component" value="Chromosome"/>
</dbReference>
<dbReference type="Gene3D" id="3.40.50.1820">
    <property type="entry name" value="alpha/beta hydrolase"/>
    <property type="match status" value="1"/>
</dbReference>
<reference evidence="3" key="1">
    <citation type="submission" date="2018-05" db="EMBL/GenBank/DDBJ databases">
        <title>Genome sequencing of Phenylobacterium sp. HYN0004.</title>
        <authorList>
            <person name="Yi H."/>
            <person name="Baek C."/>
        </authorList>
    </citation>
    <scope>NUCLEOTIDE SEQUENCE [LARGE SCALE GENOMIC DNA]</scope>
    <source>
        <strain evidence="3">HYN0004</strain>
    </source>
</reference>
<accession>A0A2Z3I013</accession>
<dbReference type="InterPro" id="IPR050266">
    <property type="entry name" value="AB_hydrolase_sf"/>
</dbReference>
<evidence type="ECO:0000313" key="2">
    <source>
        <dbReference type="EMBL" id="AWM77158.1"/>
    </source>
</evidence>
<dbReference type="KEGG" id="phb:HYN04_04915"/>
<gene>
    <name evidence="2" type="ORF">HYN04_04915</name>
</gene>
<dbReference type="RefSeq" id="WP_110449727.1">
    <property type="nucleotide sequence ID" value="NZ_CP029479.1"/>
</dbReference>
<evidence type="ECO:0000259" key="1">
    <source>
        <dbReference type="Pfam" id="PF00561"/>
    </source>
</evidence>
<dbReference type="EMBL" id="CP029479">
    <property type="protein sequence ID" value="AWM77158.1"/>
    <property type="molecule type" value="Genomic_DNA"/>
</dbReference>